<evidence type="ECO:0000313" key="6">
    <source>
        <dbReference type="Proteomes" id="UP000636888"/>
    </source>
</evidence>
<evidence type="ECO:0000256" key="2">
    <source>
        <dbReference type="ARBA" id="ARBA00013064"/>
    </source>
</evidence>
<proteinExistence type="inferred from homology"/>
<protein>
    <recommendedName>
        <fullName evidence="2">protein-tyrosine-phosphatase</fullName>
        <ecNumber evidence="2">3.1.3.48</ecNumber>
    </recommendedName>
</protein>
<evidence type="ECO:0000256" key="1">
    <source>
        <dbReference type="ARBA" id="ARBA00005750"/>
    </source>
</evidence>
<dbReference type="Gene3D" id="3.20.20.140">
    <property type="entry name" value="Metal-dependent hydrolases"/>
    <property type="match status" value="1"/>
</dbReference>
<name>A0A8J7M069_9BACT</name>
<dbReference type="AlphaFoldDB" id="A0A8J7M069"/>
<organism evidence="5 6">
    <name type="scientific">Geomesophilobacter sediminis</name>
    <dbReference type="NCBI Taxonomy" id="2798584"/>
    <lineage>
        <taxon>Bacteria</taxon>
        <taxon>Pseudomonadati</taxon>
        <taxon>Thermodesulfobacteriota</taxon>
        <taxon>Desulfuromonadia</taxon>
        <taxon>Geobacterales</taxon>
        <taxon>Geobacteraceae</taxon>
        <taxon>Geomesophilobacter</taxon>
    </lineage>
</organism>
<evidence type="ECO:0000256" key="3">
    <source>
        <dbReference type="ARBA" id="ARBA00022801"/>
    </source>
</evidence>
<dbReference type="Proteomes" id="UP000636888">
    <property type="component" value="Unassembled WGS sequence"/>
</dbReference>
<keyword evidence="3" id="KW-0378">Hydrolase</keyword>
<dbReference type="GO" id="GO:0004725">
    <property type="term" value="F:protein tyrosine phosphatase activity"/>
    <property type="evidence" value="ECO:0007669"/>
    <property type="project" value="UniProtKB-EC"/>
</dbReference>
<dbReference type="PANTHER" id="PTHR39181">
    <property type="entry name" value="TYROSINE-PROTEIN PHOSPHATASE YWQE"/>
    <property type="match status" value="1"/>
</dbReference>
<dbReference type="Pfam" id="PF19567">
    <property type="entry name" value="CpsB_CapC"/>
    <property type="match status" value="1"/>
</dbReference>
<evidence type="ECO:0000256" key="4">
    <source>
        <dbReference type="ARBA" id="ARBA00051722"/>
    </source>
</evidence>
<evidence type="ECO:0000313" key="5">
    <source>
        <dbReference type="EMBL" id="MBJ6723627.1"/>
    </source>
</evidence>
<keyword evidence="6" id="KW-1185">Reference proteome</keyword>
<comment type="caution">
    <text evidence="5">The sequence shown here is derived from an EMBL/GenBank/DDBJ whole genome shotgun (WGS) entry which is preliminary data.</text>
</comment>
<dbReference type="PANTHER" id="PTHR39181:SF1">
    <property type="entry name" value="TYROSINE-PROTEIN PHOSPHATASE YWQE"/>
    <property type="match status" value="1"/>
</dbReference>
<dbReference type="PIRSF" id="PIRSF016557">
    <property type="entry name" value="Caps_synth_CpsB"/>
    <property type="match status" value="1"/>
</dbReference>
<sequence>MKEYVDFHCHILPALDDGAVDLADSLAIARALSDFGFTTVHCTSHLIAESYCNLPARVTQTTESLQTRLSESGISLRLVPGSEHHLNAGLFDYLDAPLTVGGSRWILVEAPFRSDAASIRTLIPLLQERGLQPLIAHPERCSVFNPPPRRKSFFFRGPKGVPDPGLFQELRAAGCRFQGNLGSFAGWYGPQVRQRALEILAEGGYSCLGSDAHQPEGLAEMLQQGYAVLAGAIGASAADALLRGELLQLS</sequence>
<dbReference type="SUPFAM" id="SSF89550">
    <property type="entry name" value="PHP domain-like"/>
    <property type="match status" value="1"/>
</dbReference>
<gene>
    <name evidence="5" type="ORF">JFN93_02790</name>
</gene>
<reference evidence="5" key="1">
    <citation type="submission" date="2020-12" db="EMBL/GenBank/DDBJ databases">
        <title>Geomonas sp. Red875, isolated from river sediment.</title>
        <authorList>
            <person name="Xu Z."/>
            <person name="Zhang Z."/>
            <person name="Masuda Y."/>
            <person name="Itoh H."/>
            <person name="Senoo K."/>
        </authorList>
    </citation>
    <scope>NUCLEOTIDE SEQUENCE</scope>
    <source>
        <strain evidence="5">Red875</strain>
    </source>
</reference>
<comment type="similarity">
    <text evidence="1">Belongs to the metallo-dependent hydrolases superfamily. CpsB/CapC family.</text>
</comment>
<comment type="catalytic activity">
    <reaction evidence="4">
        <text>O-phospho-L-tyrosyl-[protein] + H2O = L-tyrosyl-[protein] + phosphate</text>
        <dbReference type="Rhea" id="RHEA:10684"/>
        <dbReference type="Rhea" id="RHEA-COMP:10136"/>
        <dbReference type="Rhea" id="RHEA-COMP:20101"/>
        <dbReference type="ChEBI" id="CHEBI:15377"/>
        <dbReference type="ChEBI" id="CHEBI:43474"/>
        <dbReference type="ChEBI" id="CHEBI:46858"/>
        <dbReference type="ChEBI" id="CHEBI:61978"/>
        <dbReference type="EC" id="3.1.3.48"/>
    </reaction>
</comment>
<dbReference type="RefSeq" id="WP_199382467.1">
    <property type="nucleotide sequence ID" value="NZ_JAEMHM010000002.1"/>
</dbReference>
<dbReference type="EMBL" id="JAEMHM010000002">
    <property type="protein sequence ID" value="MBJ6723627.1"/>
    <property type="molecule type" value="Genomic_DNA"/>
</dbReference>
<accession>A0A8J7M069</accession>
<dbReference type="InterPro" id="IPR016195">
    <property type="entry name" value="Pol/histidinol_Pase-like"/>
</dbReference>
<dbReference type="EC" id="3.1.3.48" evidence="2"/>
<dbReference type="GO" id="GO:0030145">
    <property type="term" value="F:manganese ion binding"/>
    <property type="evidence" value="ECO:0007669"/>
    <property type="project" value="InterPro"/>
</dbReference>
<dbReference type="InterPro" id="IPR016667">
    <property type="entry name" value="Caps_polysacc_synth_CpsB/CapC"/>
</dbReference>